<protein>
    <submittedName>
        <fullName evidence="2">Uncharacterized protein</fullName>
    </submittedName>
</protein>
<dbReference type="RefSeq" id="WP_153501524.1">
    <property type="nucleotide sequence ID" value="NZ_WIRE01000001.1"/>
</dbReference>
<reference evidence="2 3" key="1">
    <citation type="submission" date="2019-10" db="EMBL/GenBank/DDBJ databases">
        <title>Alcanivorax sp.PA15-N-34 draft genome sequence.</title>
        <authorList>
            <person name="Liao X."/>
            <person name="Shao Z."/>
        </authorList>
    </citation>
    <scope>NUCLEOTIDE SEQUENCE [LARGE SCALE GENOMIC DNA]</scope>
    <source>
        <strain evidence="2 3">PA15-N-34</strain>
    </source>
</reference>
<dbReference type="Proteomes" id="UP000469421">
    <property type="component" value="Unassembled WGS sequence"/>
</dbReference>
<keyword evidence="1" id="KW-1133">Transmembrane helix</keyword>
<comment type="caution">
    <text evidence="2">The sequence shown here is derived from an EMBL/GenBank/DDBJ whole genome shotgun (WGS) entry which is preliminary data.</text>
</comment>
<evidence type="ECO:0000313" key="3">
    <source>
        <dbReference type="Proteomes" id="UP000469421"/>
    </source>
</evidence>
<evidence type="ECO:0000313" key="2">
    <source>
        <dbReference type="EMBL" id="MQX54228.1"/>
    </source>
</evidence>
<accession>A0A6N7LUQ4</accession>
<keyword evidence="1" id="KW-0812">Transmembrane</keyword>
<evidence type="ECO:0000256" key="1">
    <source>
        <dbReference type="SAM" id="Phobius"/>
    </source>
</evidence>
<gene>
    <name evidence="2" type="ORF">GFN93_13310</name>
</gene>
<dbReference type="EMBL" id="WIRE01000001">
    <property type="protein sequence ID" value="MQX54228.1"/>
    <property type="molecule type" value="Genomic_DNA"/>
</dbReference>
<proteinExistence type="predicted"/>
<keyword evidence="1" id="KW-0472">Membrane</keyword>
<organism evidence="2 3">
    <name type="scientific">Alcanivorax sediminis</name>
    <dbReference type="NCBI Taxonomy" id="2663008"/>
    <lineage>
        <taxon>Bacteria</taxon>
        <taxon>Pseudomonadati</taxon>
        <taxon>Pseudomonadota</taxon>
        <taxon>Gammaproteobacteria</taxon>
        <taxon>Oceanospirillales</taxon>
        <taxon>Alcanivoracaceae</taxon>
        <taxon>Alcanivorax</taxon>
    </lineage>
</organism>
<name>A0A6N7LUQ4_9GAMM</name>
<feature type="transmembrane region" description="Helical" evidence="1">
    <location>
        <begin position="12"/>
        <end position="33"/>
    </location>
</feature>
<keyword evidence="3" id="KW-1185">Reference proteome</keyword>
<sequence>MNIGDNMSELGGAIFHAADLMAALSSIVVAIWVGDSVVKSRRDQREHNKLSVKPLVHLWTHHEDRSLTVRLENNGVGPAVIKCITLIKKGDNKNRSPFGDLENFLIDFRGDVFDIVSLNQIKLADSYSLPAGKAIDLVHLTLNEPNKNYLIKALFQNLESNVLFEVRYESIYGDEVIAINP</sequence>
<dbReference type="AlphaFoldDB" id="A0A6N7LUQ4"/>